<keyword evidence="1" id="KW-0378">Hydrolase</keyword>
<name>A0ABT2PKL3_9BURK</name>
<dbReference type="SUPFAM" id="SSF56784">
    <property type="entry name" value="HAD-like"/>
    <property type="match status" value="1"/>
</dbReference>
<dbReference type="Pfam" id="PF13344">
    <property type="entry name" value="Hydrolase_6"/>
    <property type="match status" value="1"/>
</dbReference>
<dbReference type="PANTHER" id="PTHR19288">
    <property type="entry name" value="4-NITROPHENYLPHOSPHATASE-RELATED"/>
    <property type="match status" value="1"/>
</dbReference>
<sequence length="272" mass="28755">MNTESAAHRLAHTAAARLAQAEHLIVDLDGTLIREHEVLAGAAQLLQRFDGRYVVVSNNSTHSPDSLSRKLHRMGLKVAPQALVLAGEQTLAYLRREHPKARIFLSGSRALQQMAQAMGCDLVRDEAEVVVLALDPHFNVARLTHIVNQLRRGALLVVANADATHPGPRGSVVPQTGALLAAVRTASGVAPHRIIGKPGPLLLAEGMRRLSARADGCVLIGDNPDTDGLGARAMGMACILVGAHERADVPELAALWRPAVVSGAAESCLSSV</sequence>
<evidence type="ECO:0000313" key="2">
    <source>
        <dbReference type="Proteomes" id="UP001525968"/>
    </source>
</evidence>
<dbReference type="InterPro" id="IPR006357">
    <property type="entry name" value="HAD-SF_hydro_IIA"/>
</dbReference>
<dbReference type="EMBL" id="JAODYH010000004">
    <property type="protein sequence ID" value="MCT9811011.1"/>
    <property type="molecule type" value="Genomic_DNA"/>
</dbReference>
<dbReference type="PANTHER" id="PTHR19288:SF46">
    <property type="entry name" value="HALOACID DEHALOGENASE-LIKE HYDROLASE DOMAIN-CONTAINING PROTEIN 2"/>
    <property type="match status" value="1"/>
</dbReference>
<accession>A0ABT2PKL3</accession>
<proteinExistence type="predicted"/>
<dbReference type="Proteomes" id="UP001525968">
    <property type="component" value="Unassembled WGS sequence"/>
</dbReference>
<dbReference type="Pfam" id="PF13242">
    <property type="entry name" value="Hydrolase_like"/>
    <property type="match status" value="1"/>
</dbReference>
<organism evidence="1 2">
    <name type="scientific">Acidovorax bellezanensis</name>
    <dbReference type="NCBI Taxonomy" id="2976702"/>
    <lineage>
        <taxon>Bacteria</taxon>
        <taxon>Pseudomonadati</taxon>
        <taxon>Pseudomonadota</taxon>
        <taxon>Betaproteobacteria</taxon>
        <taxon>Burkholderiales</taxon>
        <taxon>Comamonadaceae</taxon>
        <taxon>Acidovorax</taxon>
    </lineage>
</organism>
<dbReference type="Gene3D" id="3.40.50.1000">
    <property type="entry name" value="HAD superfamily/HAD-like"/>
    <property type="match status" value="2"/>
</dbReference>
<comment type="caution">
    <text evidence="1">The sequence shown here is derived from an EMBL/GenBank/DDBJ whole genome shotgun (WGS) entry which is preliminary data.</text>
</comment>
<gene>
    <name evidence="1" type="ORF">N0K08_10225</name>
</gene>
<dbReference type="InterPro" id="IPR036412">
    <property type="entry name" value="HAD-like_sf"/>
</dbReference>
<keyword evidence="2" id="KW-1185">Reference proteome</keyword>
<dbReference type="GO" id="GO:0016787">
    <property type="term" value="F:hydrolase activity"/>
    <property type="evidence" value="ECO:0007669"/>
    <property type="project" value="UniProtKB-KW"/>
</dbReference>
<evidence type="ECO:0000313" key="1">
    <source>
        <dbReference type="EMBL" id="MCT9811011.1"/>
    </source>
</evidence>
<reference evidence="1 2" key="1">
    <citation type="submission" date="2022-09" db="EMBL/GenBank/DDBJ databases">
        <title>Draft genome of isolate Be4.</title>
        <authorList>
            <person name="Sanchez-Castro I."/>
            <person name="Martinez-Rodriguez P."/>
            <person name="Descostes M."/>
            <person name="Merroun M."/>
        </authorList>
    </citation>
    <scope>NUCLEOTIDE SEQUENCE [LARGE SCALE GENOMIC DNA]</scope>
    <source>
        <strain evidence="1 2">Be4</strain>
    </source>
</reference>
<dbReference type="NCBIfam" id="TIGR01460">
    <property type="entry name" value="HAD-SF-IIA"/>
    <property type="match status" value="1"/>
</dbReference>
<dbReference type="RefSeq" id="WP_261500172.1">
    <property type="nucleotide sequence ID" value="NZ_JAODYH010000004.1"/>
</dbReference>
<protein>
    <submittedName>
        <fullName evidence="1">HAD-IIA family hydrolase</fullName>
    </submittedName>
</protein>
<dbReference type="InterPro" id="IPR023214">
    <property type="entry name" value="HAD_sf"/>
</dbReference>